<proteinExistence type="predicted"/>
<evidence type="ECO:0000256" key="1">
    <source>
        <dbReference type="SAM" id="MobiDB-lite"/>
    </source>
</evidence>
<comment type="caution">
    <text evidence="2">The sequence shown here is derived from an EMBL/GenBank/DDBJ whole genome shotgun (WGS) entry which is preliminary data.</text>
</comment>
<sequence>MERQRVMAMQTALRRAQAQDEAMLRNGSSNSDELPLLPVCQKTPPLIHSIERSLDCDSSASSQCSNPPSVARKLTPTAVIPSTTTVNIGTAGECHSSYNPEYKGNFILKTSLF</sequence>
<reference evidence="2" key="1">
    <citation type="journal article" date="2023" name="Insect Mol. Biol.">
        <title>Genome sequencing provides insights into the evolution of gene families encoding plant cell wall-degrading enzymes in longhorned beetles.</title>
        <authorList>
            <person name="Shin N.R."/>
            <person name="Okamura Y."/>
            <person name="Kirsch R."/>
            <person name="Pauchet Y."/>
        </authorList>
    </citation>
    <scope>NUCLEOTIDE SEQUENCE</scope>
    <source>
        <strain evidence="2">RBIC_L_NR</strain>
    </source>
</reference>
<organism evidence="2 3">
    <name type="scientific">Rhamnusium bicolor</name>
    <dbReference type="NCBI Taxonomy" id="1586634"/>
    <lineage>
        <taxon>Eukaryota</taxon>
        <taxon>Metazoa</taxon>
        <taxon>Ecdysozoa</taxon>
        <taxon>Arthropoda</taxon>
        <taxon>Hexapoda</taxon>
        <taxon>Insecta</taxon>
        <taxon>Pterygota</taxon>
        <taxon>Neoptera</taxon>
        <taxon>Endopterygota</taxon>
        <taxon>Coleoptera</taxon>
        <taxon>Polyphaga</taxon>
        <taxon>Cucujiformia</taxon>
        <taxon>Chrysomeloidea</taxon>
        <taxon>Cerambycidae</taxon>
        <taxon>Lepturinae</taxon>
        <taxon>Rhagiini</taxon>
        <taxon>Rhamnusium</taxon>
    </lineage>
</organism>
<dbReference type="Proteomes" id="UP001162156">
    <property type="component" value="Unassembled WGS sequence"/>
</dbReference>
<evidence type="ECO:0000313" key="3">
    <source>
        <dbReference type="Proteomes" id="UP001162156"/>
    </source>
</evidence>
<dbReference type="AlphaFoldDB" id="A0AAV8ZT09"/>
<gene>
    <name evidence="2" type="ORF">NQ314_002146</name>
</gene>
<accession>A0AAV8ZT09</accession>
<keyword evidence="3" id="KW-1185">Reference proteome</keyword>
<name>A0AAV8ZT09_9CUCU</name>
<feature type="region of interest" description="Disordered" evidence="1">
    <location>
        <begin position="17"/>
        <end position="37"/>
    </location>
</feature>
<dbReference type="EMBL" id="JANEYF010000658">
    <property type="protein sequence ID" value="KAJ8968732.1"/>
    <property type="molecule type" value="Genomic_DNA"/>
</dbReference>
<protein>
    <submittedName>
        <fullName evidence="2">Uncharacterized protein</fullName>
    </submittedName>
</protein>
<evidence type="ECO:0000313" key="2">
    <source>
        <dbReference type="EMBL" id="KAJ8968732.1"/>
    </source>
</evidence>